<dbReference type="InterPro" id="IPR005467">
    <property type="entry name" value="His_kinase_dom"/>
</dbReference>
<evidence type="ECO:0000256" key="4">
    <source>
        <dbReference type="ARBA" id="ARBA00022679"/>
    </source>
</evidence>
<evidence type="ECO:0000256" key="7">
    <source>
        <dbReference type="SAM" id="Phobius"/>
    </source>
</evidence>
<proteinExistence type="predicted"/>
<dbReference type="SUPFAM" id="SSF47384">
    <property type="entry name" value="Homodimeric domain of signal transducing histidine kinase"/>
    <property type="match status" value="1"/>
</dbReference>
<dbReference type="SUPFAM" id="SSF55874">
    <property type="entry name" value="ATPase domain of HSP90 chaperone/DNA topoisomerase II/histidine kinase"/>
    <property type="match status" value="1"/>
</dbReference>
<dbReference type="InterPro" id="IPR011006">
    <property type="entry name" value="CheY-like_superfamily"/>
</dbReference>
<evidence type="ECO:0000256" key="6">
    <source>
        <dbReference type="PROSITE-ProRule" id="PRU00169"/>
    </source>
</evidence>
<evidence type="ECO:0000259" key="9">
    <source>
        <dbReference type="PROSITE" id="PS50110"/>
    </source>
</evidence>
<dbReference type="GO" id="GO:0005886">
    <property type="term" value="C:plasma membrane"/>
    <property type="evidence" value="ECO:0007669"/>
    <property type="project" value="TreeGrafter"/>
</dbReference>
<keyword evidence="5" id="KW-0418">Kinase</keyword>
<protein>
    <recommendedName>
        <fullName evidence="2">histidine kinase</fullName>
        <ecNumber evidence="2">2.7.13.3</ecNumber>
    </recommendedName>
</protein>
<keyword evidence="3 6" id="KW-0597">Phosphoprotein</keyword>
<dbReference type="Pfam" id="PF00512">
    <property type="entry name" value="HisKA"/>
    <property type="match status" value="1"/>
</dbReference>
<dbReference type="InterPro" id="IPR036097">
    <property type="entry name" value="HisK_dim/P_sf"/>
</dbReference>
<feature type="transmembrane region" description="Helical" evidence="7">
    <location>
        <begin position="311"/>
        <end position="329"/>
    </location>
</feature>
<evidence type="ECO:0000256" key="1">
    <source>
        <dbReference type="ARBA" id="ARBA00000085"/>
    </source>
</evidence>
<dbReference type="GO" id="GO:0009927">
    <property type="term" value="F:histidine phosphotransfer kinase activity"/>
    <property type="evidence" value="ECO:0007669"/>
    <property type="project" value="TreeGrafter"/>
</dbReference>
<feature type="domain" description="Response regulatory" evidence="9">
    <location>
        <begin position="600"/>
        <end position="716"/>
    </location>
</feature>
<keyword evidence="7" id="KW-1133">Transmembrane helix</keyword>
<evidence type="ECO:0000313" key="11">
    <source>
        <dbReference type="Proteomes" id="UP000627292"/>
    </source>
</evidence>
<gene>
    <name evidence="10" type="ORF">GCM10011379_03380</name>
</gene>
<comment type="caution">
    <text evidence="10">The sequence shown here is derived from an EMBL/GenBank/DDBJ whole genome shotgun (WGS) entry which is preliminary data.</text>
</comment>
<comment type="catalytic activity">
    <reaction evidence="1">
        <text>ATP + protein L-histidine = ADP + protein N-phospho-L-histidine.</text>
        <dbReference type="EC" id="2.7.13.3"/>
    </reaction>
</comment>
<dbReference type="InterPro" id="IPR036890">
    <property type="entry name" value="HATPase_C_sf"/>
</dbReference>
<dbReference type="EMBL" id="BMIB01000001">
    <property type="protein sequence ID" value="GGH58042.1"/>
    <property type="molecule type" value="Genomic_DNA"/>
</dbReference>
<dbReference type="Gene3D" id="1.10.287.130">
    <property type="match status" value="1"/>
</dbReference>
<dbReference type="SUPFAM" id="SSF52172">
    <property type="entry name" value="CheY-like"/>
    <property type="match status" value="1"/>
</dbReference>
<dbReference type="CDD" id="cd16922">
    <property type="entry name" value="HATPase_EvgS-ArcB-TorS-like"/>
    <property type="match status" value="1"/>
</dbReference>
<dbReference type="CDD" id="cd17546">
    <property type="entry name" value="REC_hyHK_CKI1_RcsC-like"/>
    <property type="match status" value="1"/>
</dbReference>
<reference evidence="10" key="2">
    <citation type="submission" date="2020-09" db="EMBL/GenBank/DDBJ databases">
        <authorList>
            <person name="Sun Q."/>
            <person name="Zhou Y."/>
        </authorList>
    </citation>
    <scope>NUCLEOTIDE SEQUENCE</scope>
    <source>
        <strain evidence="10">CGMCC 1.15290</strain>
    </source>
</reference>
<dbReference type="PANTHER" id="PTHR43047">
    <property type="entry name" value="TWO-COMPONENT HISTIDINE PROTEIN KINASE"/>
    <property type="match status" value="1"/>
</dbReference>
<dbReference type="GO" id="GO:0000155">
    <property type="term" value="F:phosphorelay sensor kinase activity"/>
    <property type="evidence" value="ECO:0007669"/>
    <property type="project" value="InterPro"/>
</dbReference>
<dbReference type="SMART" id="SM00388">
    <property type="entry name" value="HisKA"/>
    <property type="match status" value="1"/>
</dbReference>
<dbReference type="PRINTS" id="PR00344">
    <property type="entry name" value="BCTRLSENSOR"/>
</dbReference>
<dbReference type="AlphaFoldDB" id="A0A917IMH6"/>
<dbReference type="CDD" id="cd00082">
    <property type="entry name" value="HisKA"/>
    <property type="match status" value="1"/>
</dbReference>
<feature type="transmembrane region" description="Helical" evidence="7">
    <location>
        <begin position="12"/>
        <end position="33"/>
    </location>
</feature>
<reference evidence="10" key="1">
    <citation type="journal article" date="2014" name="Int. J. Syst. Evol. Microbiol.">
        <title>Complete genome sequence of Corynebacterium casei LMG S-19264T (=DSM 44701T), isolated from a smear-ripened cheese.</title>
        <authorList>
            <consortium name="US DOE Joint Genome Institute (JGI-PGF)"/>
            <person name="Walter F."/>
            <person name="Albersmeier A."/>
            <person name="Kalinowski J."/>
            <person name="Ruckert C."/>
        </authorList>
    </citation>
    <scope>NUCLEOTIDE SEQUENCE</scope>
    <source>
        <strain evidence="10">CGMCC 1.15290</strain>
    </source>
</reference>
<evidence type="ECO:0000259" key="8">
    <source>
        <dbReference type="PROSITE" id="PS50109"/>
    </source>
</evidence>
<dbReference type="InterPro" id="IPR003661">
    <property type="entry name" value="HisK_dim/P_dom"/>
</dbReference>
<name>A0A917IMH6_9BACT</name>
<dbReference type="RefSeq" id="WP_188950083.1">
    <property type="nucleotide sequence ID" value="NZ_BMIB01000001.1"/>
</dbReference>
<dbReference type="PANTHER" id="PTHR43047:SF72">
    <property type="entry name" value="OSMOSENSING HISTIDINE PROTEIN KINASE SLN1"/>
    <property type="match status" value="1"/>
</dbReference>
<dbReference type="PROSITE" id="PS50109">
    <property type="entry name" value="HIS_KIN"/>
    <property type="match status" value="1"/>
</dbReference>
<dbReference type="Pfam" id="PF00072">
    <property type="entry name" value="Response_reg"/>
    <property type="match status" value="1"/>
</dbReference>
<evidence type="ECO:0000256" key="2">
    <source>
        <dbReference type="ARBA" id="ARBA00012438"/>
    </source>
</evidence>
<organism evidence="10 11">
    <name type="scientific">Filimonas zeae</name>
    <dbReference type="NCBI Taxonomy" id="1737353"/>
    <lineage>
        <taxon>Bacteria</taxon>
        <taxon>Pseudomonadati</taxon>
        <taxon>Bacteroidota</taxon>
        <taxon>Chitinophagia</taxon>
        <taxon>Chitinophagales</taxon>
        <taxon>Chitinophagaceae</taxon>
        <taxon>Filimonas</taxon>
    </lineage>
</organism>
<sequence length="718" mass="80039">MPLLHKKKLMQRLMISLMCFVAALTLVALYFRYQINQRSQHLLTVVQNSRYPGEQAGEALLLLNQAENDFQLAILSYSPQKLAGYKNKLQQAFVKMDSLNLLAGDSTLPASTIQPAATRQLYQQKVMLSDQIFELKKSFDSVIILAGNFTSRNAQTTLFNAIDRLARQRAAAQQQHADTVKPAPVVETRKKGFFRKLKDAFSGKQDTIRSNAATVINNTVEKTYRDTVHHTVVKVQTADAFYQQLLHTLRNKQQQLSTDQANMIIINQHMMEQLKQLTTSLQACSYALSENIKTTALQEYQRTQQLLNRTGMFNLLLLLVFAVLIITYVRKIGRAEQQLAREYELATNLAQQKTDLLATMSHEIRNPLNAIIGFLQAFRKSGLTAGQTEMLDSVQFSSDMLLGTVNHVLDMSRLESGRFQLQSIRFNPYRTLGQAVESMRFSAQQKQLHLQYHFTGKNTQLITGDLFRLNQLVINLLSNAIKYTEKGSVTLQATLEQQADKPVLTVAVTDTGAGMSKAQQAQLFTPYYQVNEGDAQKGSGLGLYICHKLVQLQNGSIAVESVPGKGTTMQFTIPYSNAVLPAQSGHAAPVADTSIFSGKKILVADDNELNLKLVSIMTRNWNAEVLLATNGKEAFELLLQENADIVLTDMEMAGMDGNALVSAIRNSRLAFVPVILSSAHTYDEAEITALKQAGFTDVLAKPFNEMQLAQKLYHALTS</sequence>
<dbReference type="InterPro" id="IPR004358">
    <property type="entry name" value="Sig_transdc_His_kin-like_C"/>
</dbReference>
<dbReference type="FunFam" id="3.30.565.10:FF:000010">
    <property type="entry name" value="Sensor histidine kinase RcsC"/>
    <property type="match status" value="1"/>
</dbReference>
<dbReference type="Proteomes" id="UP000627292">
    <property type="component" value="Unassembled WGS sequence"/>
</dbReference>
<accession>A0A917IMH6</accession>
<dbReference type="SMART" id="SM00387">
    <property type="entry name" value="HATPase_c"/>
    <property type="match status" value="1"/>
</dbReference>
<dbReference type="EC" id="2.7.13.3" evidence="2"/>
<keyword evidence="7" id="KW-0812">Transmembrane</keyword>
<dbReference type="Pfam" id="PF02518">
    <property type="entry name" value="HATPase_c"/>
    <property type="match status" value="1"/>
</dbReference>
<dbReference type="PROSITE" id="PS50110">
    <property type="entry name" value="RESPONSE_REGULATORY"/>
    <property type="match status" value="1"/>
</dbReference>
<dbReference type="Gene3D" id="3.40.50.2300">
    <property type="match status" value="1"/>
</dbReference>
<feature type="modified residue" description="4-aspartylphosphate" evidence="6">
    <location>
        <position position="649"/>
    </location>
</feature>
<evidence type="ECO:0000256" key="5">
    <source>
        <dbReference type="ARBA" id="ARBA00022777"/>
    </source>
</evidence>
<evidence type="ECO:0000256" key="3">
    <source>
        <dbReference type="ARBA" id="ARBA00022553"/>
    </source>
</evidence>
<keyword evidence="7" id="KW-0472">Membrane</keyword>
<dbReference type="SMART" id="SM00448">
    <property type="entry name" value="REC"/>
    <property type="match status" value="1"/>
</dbReference>
<dbReference type="InterPro" id="IPR001789">
    <property type="entry name" value="Sig_transdc_resp-reg_receiver"/>
</dbReference>
<keyword evidence="11" id="KW-1185">Reference proteome</keyword>
<feature type="domain" description="Histidine kinase" evidence="8">
    <location>
        <begin position="359"/>
        <end position="577"/>
    </location>
</feature>
<dbReference type="InterPro" id="IPR003594">
    <property type="entry name" value="HATPase_dom"/>
</dbReference>
<dbReference type="Gene3D" id="3.30.565.10">
    <property type="entry name" value="Histidine kinase-like ATPase, C-terminal domain"/>
    <property type="match status" value="1"/>
</dbReference>
<keyword evidence="4" id="KW-0808">Transferase</keyword>
<evidence type="ECO:0000313" key="10">
    <source>
        <dbReference type="EMBL" id="GGH58042.1"/>
    </source>
</evidence>